<evidence type="ECO:0000256" key="1">
    <source>
        <dbReference type="SAM" id="Phobius"/>
    </source>
</evidence>
<reference evidence="2 3" key="1">
    <citation type="submission" date="2015-01" db="EMBL/GenBank/DDBJ databases">
        <title>Rufibacter sp./DG31D/ whole genome sequencing.</title>
        <authorList>
            <person name="Kim M.K."/>
            <person name="Srinivasan S."/>
            <person name="Lee J.-J."/>
        </authorList>
    </citation>
    <scope>NUCLEOTIDE SEQUENCE [LARGE SCALE GENOMIC DNA]</scope>
    <source>
        <strain evidence="2 3">DG31D</strain>
    </source>
</reference>
<feature type="transmembrane region" description="Helical" evidence="1">
    <location>
        <begin position="141"/>
        <end position="162"/>
    </location>
</feature>
<evidence type="ECO:0000313" key="2">
    <source>
        <dbReference type="EMBL" id="AKQ46656.1"/>
    </source>
</evidence>
<dbReference type="AlphaFoldDB" id="A0A0H4W891"/>
<feature type="transmembrane region" description="Helical" evidence="1">
    <location>
        <begin position="9"/>
        <end position="28"/>
    </location>
</feature>
<proteinExistence type="predicted"/>
<accession>A0A0H4W891</accession>
<name>A0A0H4W891_9BACT</name>
<dbReference type="KEGG" id="ruf:TH63_15155"/>
<organism evidence="2 3">
    <name type="scientific">Rufibacter radiotolerans</name>
    <dbReference type="NCBI Taxonomy" id="1379910"/>
    <lineage>
        <taxon>Bacteria</taxon>
        <taxon>Pseudomonadati</taxon>
        <taxon>Bacteroidota</taxon>
        <taxon>Cytophagia</taxon>
        <taxon>Cytophagales</taxon>
        <taxon>Hymenobacteraceae</taxon>
        <taxon>Rufibacter</taxon>
    </lineage>
</organism>
<dbReference type="STRING" id="1379910.TH63_15155"/>
<evidence type="ECO:0000313" key="3">
    <source>
        <dbReference type="Proteomes" id="UP000036458"/>
    </source>
</evidence>
<gene>
    <name evidence="2" type="ORF">TH63_15155</name>
</gene>
<evidence type="ECO:0008006" key="4">
    <source>
        <dbReference type="Google" id="ProtNLM"/>
    </source>
</evidence>
<dbReference type="EMBL" id="CP010777">
    <property type="protein sequence ID" value="AKQ46656.1"/>
    <property type="molecule type" value="Genomic_DNA"/>
</dbReference>
<sequence>MPLPISGRFLPATMLIIIGLGLMIYIGFTKEVRGTQDLVVKEGTLSNYSFKKTKEGERDYGLWLKEFPERFIMTDRDEASFDTAAFKAAIQPGQRLRVEYSTRENLMENGGLRKLYGLAIPSKNITYFEGRNTVQHENTGVINWIMYALLAAGVGLYAWELIKMQREKKAYRH</sequence>
<keyword evidence="1" id="KW-0812">Transmembrane</keyword>
<dbReference type="PATRIC" id="fig|1379910.4.peg.3305"/>
<keyword evidence="1" id="KW-0472">Membrane</keyword>
<keyword evidence="3" id="KW-1185">Reference proteome</keyword>
<keyword evidence="1" id="KW-1133">Transmembrane helix</keyword>
<protein>
    <recommendedName>
        <fullName evidence="4">DUF3592 domain-containing protein</fullName>
    </recommendedName>
</protein>
<dbReference type="Proteomes" id="UP000036458">
    <property type="component" value="Chromosome"/>
</dbReference>